<evidence type="ECO:0000313" key="4">
    <source>
        <dbReference type="Proteomes" id="UP001301869"/>
    </source>
</evidence>
<evidence type="ECO:0000313" key="3">
    <source>
        <dbReference type="EMBL" id="WNK20068.1"/>
    </source>
</evidence>
<keyword evidence="1 2" id="KW-0732">Signal</keyword>
<dbReference type="NCBIfam" id="NF037995">
    <property type="entry name" value="TRAP_S1"/>
    <property type="match status" value="1"/>
</dbReference>
<dbReference type="RefSeq" id="WP_311883602.1">
    <property type="nucleotide sequence ID" value="NZ_CP119391.1"/>
</dbReference>
<feature type="signal peptide" evidence="2">
    <location>
        <begin position="1"/>
        <end position="24"/>
    </location>
</feature>
<dbReference type="CDD" id="cd13665">
    <property type="entry name" value="PBP2_TRAP_Dctp3_4"/>
    <property type="match status" value="1"/>
</dbReference>
<keyword evidence="4" id="KW-1185">Reference proteome</keyword>
<accession>A0ABY9Z1H8</accession>
<dbReference type="InterPro" id="IPR018389">
    <property type="entry name" value="DctP_fam"/>
</dbReference>
<dbReference type="Gene3D" id="3.40.190.170">
    <property type="entry name" value="Bacterial extracellular solute-binding protein, family 7"/>
    <property type="match status" value="1"/>
</dbReference>
<dbReference type="InterPro" id="IPR038404">
    <property type="entry name" value="TRAP_DctP_sf"/>
</dbReference>
<dbReference type="Pfam" id="PF03480">
    <property type="entry name" value="DctP"/>
    <property type="match status" value="1"/>
</dbReference>
<dbReference type="PANTHER" id="PTHR33376">
    <property type="match status" value="1"/>
</dbReference>
<proteinExistence type="predicted"/>
<sequence length="356" mass="39760">MMRVNKMVAAVAAGFFIAANNAYSAEVNLRFEHFLPANSNAQKNVIEPWCEDLNEESDGRIECDIYPSMQLGGEPSQLVDMVRNNVIDVAWTALGYSPGRFRRSEALELPFILPAGGETASRIVWDYSQRYAQEDFEDYKVLAVYSDGGGAIHTTSKAVHDLDDLDGLRLRASTRMASKLLDSLGATPVSMPPSQIANTLSKGVIDGALAVWEVVPPTKMDETTFYHTEVSSYDPNAEPERATSTVTTLAVLMNKRKYQNMPEDLKKILDKYSGEALSVRFGKAWDDKIQEYRDDIGTQPDQEIIRVDDKVYENMLEASGKVTEEWLASNKGDFDRQEMLDHLKDTVSEYASGIEN</sequence>
<organism evidence="3 4">
    <name type="scientific">Halomonas piscis</name>
    <dbReference type="NCBI Taxonomy" id="3031727"/>
    <lineage>
        <taxon>Bacteria</taxon>
        <taxon>Pseudomonadati</taxon>
        <taxon>Pseudomonadota</taxon>
        <taxon>Gammaproteobacteria</taxon>
        <taxon>Oceanospirillales</taxon>
        <taxon>Halomonadaceae</taxon>
        <taxon>Halomonas</taxon>
    </lineage>
</organism>
<reference evidence="3 4" key="1">
    <citation type="submission" date="2023-03" db="EMBL/GenBank/DDBJ databases">
        <title>Halomonas sp. nov., isolated from Korean tranditional fermented seafood 'Jeotgal'.</title>
        <authorList>
            <person name="Kim B."/>
            <person name="Shin N.-R."/>
        </authorList>
    </citation>
    <scope>NUCLEOTIDE SEQUENCE [LARGE SCALE GENOMIC DNA]</scope>
    <source>
        <strain evidence="3 4">SG2L-4</strain>
    </source>
</reference>
<gene>
    <name evidence="3" type="ORF">P1P91_14835</name>
</gene>
<evidence type="ECO:0000256" key="1">
    <source>
        <dbReference type="ARBA" id="ARBA00022729"/>
    </source>
</evidence>
<dbReference type="Proteomes" id="UP001301869">
    <property type="component" value="Chromosome"/>
</dbReference>
<dbReference type="PANTHER" id="PTHR33376:SF15">
    <property type="entry name" value="BLL6794 PROTEIN"/>
    <property type="match status" value="1"/>
</dbReference>
<dbReference type="EMBL" id="CP119391">
    <property type="protein sequence ID" value="WNK20068.1"/>
    <property type="molecule type" value="Genomic_DNA"/>
</dbReference>
<feature type="chain" id="PRO_5045348252" evidence="2">
    <location>
        <begin position="25"/>
        <end position="356"/>
    </location>
</feature>
<name>A0ABY9Z1H8_9GAMM</name>
<protein>
    <submittedName>
        <fullName evidence="3">TRAP transporter substrate-binding protein</fullName>
    </submittedName>
</protein>
<evidence type="ECO:0000256" key="2">
    <source>
        <dbReference type="SAM" id="SignalP"/>
    </source>
</evidence>